<name>A0A1X9SYY9_9BACT</name>
<dbReference type="SUPFAM" id="SSF103515">
    <property type="entry name" value="Autotransporter"/>
    <property type="match status" value="1"/>
</dbReference>
<dbReference type="RefSeq" id="WP_236860783.1">
    <property type="nucleotide sequence ID" value="NZ_CP018789.1"/>
</dbReference>
<dbReference type="EMBL" id="CP018789">
    <property type="protein sequence ID" value="ARR01339.1"/>
    <property type="molecule type" value="Genomic_DNA"/>
</dbReference>
<gene>
    <name evidence="3" type="ORF">CSUIS_1557</name>
</gene>
<keyword evidence="1" id="KW-0732">Signal</keyword>
<dbReference type="SMART" id="SM00869">
    <property type="entry name" value="Autotransporter"/>
    <property type="match status" value="1"/>
</dbReference>
<dbReference type="Pfam" id="PF03797">
    <property type="entry name" value="Autotransporter"/>
    <property type="match status" value="1"/>
</dbReference>
<organism evidence="3 4">
    <name type="scientific">Campylobacter porcelli</name>
    <dbReference type="NCBI Taxonomy" id="1660073"/>
    <lineage>
        <taxon>Bacteria</taxon>
        <taxon>Pseudomonadati</taxon>
        <taxon>Campylobacterota</taxon>
        <taxon>Epsilonproteobacteria</taxon>
        <taxon>Campylobacterales</taxon>
        <taxon>Campylobacteraceae</taxon>
        <taxon>Campylobacter</taxon>
    </lineage>
</organism>
<dbReference type="PROSITE" id="PS51208">
    <property type="entry name" value="AUTOTRANSPORTER"/>
    <property type="match status" value="1"/>
</dbReference>
<evidence type="ECO:0000256" key="1">
    <source>
        <dbReference type="SAM" id="SignalP"/>
    </source>
</evidence>
<accession>A0A1X9SYY9</accession>
<sequence length="798" mass="87460">MKLSLIASSAIISLGLVSNANAKYIYPNQGDLEDYFDVRIANDTASMTIKDTYTNEALNIQSNVNDFVVDKINKENTFTYINVGTHSLDIENIRDSELADTASRMYNANLSASNVNLKDMSLEYYKNANSINANVKISNDPQSNTSNSSILVISSLSNDSSNASLNIAGALEASKTKFEGAATNGNLNFNVGNKANITDSRFLVLNRDLGNLALNKFTFMSAENFNEDITTKNTAGASFFKRIDEVFSKELADKFSSITNGSYLTRMDLKDLVEYKLSVEKDGNKEYLIISGGPTSKINSIKAILETEKEYLNAVIKDYDLEENAKFNPVMKDSLENLKTQIANKDNLISKINSSGGDESKLSTQEKMEAIGIEITQTSKFIFEKVSSLQTRQANGYKLLLTTGVVGGANNTKKISNSMQTSGNIDESKNIFDSLVASNIDPSIGVKAITDENFFKNVRDSSKGNINILNTGSSINSAINISNDMSINKRVASINNPYNSVKFANILKSTLLANSANVASDAIYDYYGVSSYDNSVWANTFGGVNIIDGNSGGLYGISVGADRQFNDNLLLGVYATYANSNIKDKLNEQEVNNYQIGIYSSYRFDSYEINSKLYGQIGDTKQDISLAGNVNSSNFNRKFAGFSSNIGKIFSVSNDLFLKPFVGANYYYSYTPNYTESGALSRKVRSNTNNSVSLELGLESRKYFSQDSYLFIAPKIEQYIINNGDDYIANFMGSNTAFSIKGDDKKKTYGQLIIGGNVALNDRLSLDAGVGAKQILAGKVDSKNETYLSGNIEVKYKF</sequence>
<dbReference type="Gene3D" id="2.40.128.130">
    <property type="entry name" value="Autotransporter beta-domain"/>
    <property type="match status" value="1"/>
</dbReference>
<feature type="domain" description="Autotransporter" evidence="2">
    <location>
        <begin position="529"/>
        <end position="798"/>
    </location>
</feature>
<evidence type="ECO:0000259" key="2">
    <source>
        <dbReference type="PROSITE" id="PS51208"/>
    </source>
</evidence>
<dbReference type="Proteomes" id="UP000194260">
    <property type="component" value="Chromosome"/>
</dbReference>
<feature type="signal peptide" evidence="1">
    <location>
        <begin position="1"/>
        <end position="22"/>
    </location>
</feature>
<dbReference type="STRING" id="1660073.CSUIS_1557"/>
<evidence type="ECO:0000313" key="4">
    <source>
        <dbReference type="Proteomes" id="UP000194260"/>
    </source>
</evidence>
<dbReference type="InterPro" id="IPR036709">
    <property type="entry name" value="Autotransporte_beta_dom_sf"/>
</dbReference>
<dbReference type="InterPro" id="IPR005546">
    <property type="entry name" value="Autotransporte_beta"/>
</dbReference>
<proteinExistence type="predicted"/>
<evidence type="ECO:0000313" key="3">
    <source>
        <dbReference type="EMBL" id="ARR01339.1"/>
    </source>
</evidence>
<dbReference type="AlphaFoldDB" id="A0A1X9SYY9"/>
<feature type="chain" id="PRO_5012485548" evidence="1">
    <location>
        <begin position="23"/>
        <end position="798"/>
    </location>
</feature>
<reference evidence="4" key="1">
    <citation type="journal article" date="2017" name="Genome Biol. Evol.">
        <title>Comparative Genomic Analysis Identifies a Campylobacter Clade Deficient in Selenium Metabolism.</title>
        <authorList>
            <person name="Miller W.G."/>
            <person name="Yee E."/>
            <person name="Lopes B.S."/>
            <person name="Chapman M.H."/>
            <person name="Huynh S."/>
            <person name="Bono J.L."/>
            <person name="Parker C.T."/>
            <person name="Strachan N.J.C."/>
            <person name="Forbes K.J."/>
        </authorList>
    </citation>
    <scope>NUCLEOTIDE SEQUENCE [LARGE SCALE GENOMIC DNA]</scope>
    <source>
        <strain evidence="4">RM6137</strain>
    </source>
</reference>
<protein>
    <submittedName>
        <fullName evidence="3">Autotransporter domain protein</fullName>
    </submittedName>
</protein>
<dbReference type="KEGG" id="camy:CSUIS_1557"/>